<dbReference type="EMBL" id="KN880437">
    <property type="protein sequence ID" value="KIY73241.1"/>
    <property type="molecule type" value="Genomic_DNA"/>
</dbReference>
<gene>
    <name evidence="2" type="ORF">CYLTODRAFT_256956</name>
</gene>
<accession>A0A0D7BUG3</accession>
<feature type="region of interest" description="Disordered" evidence="1">
    <location>
        <begin position="389"/>
        <end position="409"/>
    </location>
</feature>
<dbReference type="AlphaFoldDB" id="A0A0D7BUG3"/>
<evidence type="ECO:0000313" key="3">
    <source>
        <dbReference type="Proteomes" id="UP000054007"/>
    </source>
</evidence>
<feature type="compositionally biased region" description="Polar residues" evidence="1">
    <location>
        <begin position="428"/>
        <end position="439"/>
    </location>
</feature>
<protein>
    <submittedName>
        <fullName evidence="2">Uncharacterized protein</fullName>
    </submittedName>
</protein>
<reference evidence="2 3" key="1">
    <citation type="journal article" date="2015" name="Fungal Genet. Biol.">
        <title>Evolution of novel wood decay mechanisms in Agaricales revealed by the genome sequences of Fistulina hepatica and Cylindrobasidium torrendii.</title>
        <authorList>
            <person name="Floudas D."/>
            <person name="Held B.W."/>
            <person name="Riley R."/>
            <person name="Nagy L.G."/>
            <person name="Koehler G."/>
            <person name="Ransdell A.S."/>
            <person name="Younus H."/>
            <person name="Chow J."/>
            <person name="Chiniquy J."/>
            <person name="Lipzen A."/>
            <person name="Tritt A."/>
            <person name="Sun H."/>
            <person name="Haridas S."/>
            <person name="LaButti K."/>
            <person name="Ohm R.A."/>
            <person name="Kues U."/>
            <person name="Blanchette R.A."/>
            <person name="Grigoriev I.V."/>
            <person name="Minto R.E."/>
            <person name="Hibbett D.S."/>
        </authorList>
    </citation>
    <scope>NUCLEOTIDE SEQUENCE [LARGE SCALE GENOMIC DNA]</scope>
    <source>
        <strain evidence="2 3">FP15055 ss-10</strain>
    </source>
</reference>
<evidence type="ECO:0000313" key="2">
    <source>
        <dbReference type="EMBL" id="KIY73241.1"/>
    </source>
</evidence>
<proteinExistence type="predicted"/>
<evidence type="ECO:0000256" key="1">
    <source>
        <dbReference type="SAM" id="MobiDB-lite"/>
    </source>
</evidence>
<name>A0A0D7BUG3_9AGAR</name>
<feature type="region of interest" description="Disordered" evidence="1">
    <location>
        <begin position="112"/>
        <end position="189"/>
    </location>
</feature>
<dbReference type="OrthoDB" id="2919059at2759"/>
<keyword evidence="3" id="KW-1185">Reference proteome</keyword>
<sequence length="462" mass="50202">MDTPMDVDDDVEFSICELTRRLKLLRRMDQHWDTVPKTLAVYPFITDLVYNTWKDYRRCLNMAFCLPVDPCCISSPVDRFHKPYSRVDAMVTTEISIPPQWPAIDVSPTSSSWVRLSSSDGDGGSGSERTSTEHSGDRDSDNSAHTTDDDESDWVMGSSGDESVRMDGRSQEEEADANEASQTESEEEYDSGLLHNTVFQHLHLVVPQSKGILDFALFCIATPSNAFHVMASSLLQRRALGVVRTLPILVFDTYTTSVQLVFGWTTTADGGSCVDIHVARATAATGSTANPTGIFDLASPLEARSFARSLSRLCSATALAAHEATNSVKDILANQPGDILQWRLDCAGHSEQDPSGTKLRDRVECWLSAVGAAELDATGKAGMMASNDASSMDNSASSHGIPPCHRTPTSSFLSSHCTDTFVSEDMTGASSSKQPSITPSDRKTLQLFSASGSLQWQFANSK</sequence>
<feature type="compositionally biased region" description="Basic and acidic residues" evidence="1">
    <location>
        <begin position="162"/>
        <end position="172"/>
    </location>
</feature>
<feature type="region of interest" description="Disordered" evidence="1">
    <location>
        <begin position="425"/>
        <end position="444"/>
    </location>
</feature>
<feature type="compositionally biased region" description="Low complexity" evidence="1">
    <location>
        <begin position="389"/>
        <end position="398"/>
    </location>
</feature>
<organism evidence="2 3">
    <name type="scientific">Cylindrobasidium torrendii FP15055 ss-10</name>
    <dbReference type="NCBI Taxonomy" id="1314674"/>
    <lineage>
        <taxon>Eukaryota</taxon>
        <taxon>Fungi</taxon>
        <taxon>Dikarya</taxon>
        <taxon>Basidiomycota</taxon>
        <taxon>Agaricomycotina</taxon>
        <taxon>Agaricomycetes</taxon>
        <taxon>Agaricomycetidae</taxon>
        <taxon>Agaricales</taxon>
        <taxon>Marasmiineae</taxon>
        <taxon>Physalacriaceae</taxon>
        <taxon>Cylindrobasidium</taxon>
    </lineage>
</organism>
<feature type="compositionally biased region" description="Basic and acidic residues" evidence="1">
    <location>
        <begin position="130"/>
        <end position="142"/>
    </location>
</feature>
<dbReference type="Proteomes" id="UP000054007">
    <property type="component" value="Unassembled WGS sequence"/>
</dbReference>